<name>A0A3S5GY97_SORCE</name>
<proteinExistence type="predicted"/>
<evidence type="ECO:0000313" key="1">
    <source>
        <dbReference type="EMBL" id="AYM54277.1"/>
    </source>
</evidence>
<protein>
    <submittedName>
        <fullName evidence="1">Uncharacterized protein</fullName>
    </submittedName>
</protein>
<reference evidence="1" key="1">
    <citation type="journal article" date="2018" name="J. Ind. Microbiol. Biotechnol.">
        <title>Genome mining reveals uncommon alkylpyrones as type III PKS products from myxobacteria.</title>
        <authorList>
            <person name="Hug J.J."/>
            <person name="Panter F."/>
            <person name="Krug D."/>
            <person name="Muller R."/>
        </authorList>
    </citation>
    <scope>NUCLEOTIDE SEQUENCE</scope>
    <source>
        <strain evidence="1">So ce1128</strain>
    </source>
</reference>
<sequence length="36" mass="4011">MFRMLFASTPKSKAMILGLTPWSSSVQIFRTCSSLS</sequence>
<dbReference type="AlphaFoldDB" id="A0A3S5GY97"/>
<organism evidence="1">
    <name type="scientific">Sorangium cellulosum</name>
    <name type="common">Polyangium cellulosum</name>
    <dbReference type="NCBI Taxonomy" id="56"/>
    <lineage>
        <taxon>Bacteria</taxon>
        <taxon>Pseudomonadati</taxon>
        <taxon>Myxococcota</taxon>
        <taxon>Polyangia</taxon>
        <taxon>Polyangiales</taxon>
        <taxon>Polyangiaceae</taxon>
        <taxon>Sorangium</taxon>
    </lineage>
</organism>
<dbReference type="EMBL" id="MH908920">
    <property type="protein sequence ID" value="AYM54277.1"/>
    <property type="molecule type" value="Genomic_DNA"/>
</dbReference>
<accession>A0A3S5GY97</accession>